<name>A0A9D1T434_9BACT</name>
<feature type="transmembrane region" description="Helical" evidence="5">
    <location>
        <begin position="388"/>
        <end position="410"/>
    </location>
</feature>
<accession>A0A9D1T434</accession>
<keyword evidence="3 5" id="KW-1133">Transmembrane helix</keyword>
<feature type="transmembrane region" description="Helical" evidence="5">
    <location>
        <begin position="190"/>
        <end position="212"/>
    </location>
</feature>
<dbReference type="PANTHER" id="PTHR43823:SF4">
    <property type="entry name" value="SPORULATION PROTEIN YKVU"/>
    <property type="match status" value="1"/>
</dbReference>
<evidence type="ECO:0000256" key="2">
    <source>
        <dbReference type="ARBA" id="ARBA00022692"/>
    </source>
</evidence>
<feature type="transmembrane region" description="Helical" evidence="5">
    <location>
        <begin position="49"/>
        <end position="70"/>
    </location>
</feature>
<reference evidence="6" key="1">
    <citation type="submission" date="2020-10" db="EMBL/GenBank/DDBJ databases">
        <authorList>
            <person name="Gilroy R."/>
        </authorList>
    </citation>
    <scope>NUCLEOTIDE SEQUENCE</scope>
    <source>
        <strain evidence="6">35461</strain>
    </source>
</reference>
<feature type="transmembrane region" description="Helical" evidence="5">
    <location>
        <begin position="91"/>
        <end position="114"/>
    </location>
</feature>
<evidence type="ECO:0000256" key="4">
    <source>
        <dbReference type="ARBA" id="ARBA00023136"/>
    </source>
</evidence>
<dbReference type="GO" id="GO:0016020">
    <property type="term" value="C:membrane"/>
    <property type="evidence" value="ECO:0007669"/>
    <property type="project" value="UniProtKB-SubCell"/>
</dbReference>
<dbReference type="InterPro" id="IPR051327">
    <property type="entry name" value="MATE_MepA_subfamily"/>
</dbReference>
<protein>
    <submittedName>
        <fullName evidence="6">Polysaccharide biosynthesis C-terminal domain-containing protein</fullName>
    </submittedName>
</protein>
<feature type="transmembrane region" description="Helical" evidence="5">
    <location>
        <begin position="314"/>
        <end position="342"/>
    </location>
</feature>
<keyword evidence="4 5" id="KW-0472">Membrane</keyword>
<feature type="transmembrane region" description="Helical" evidence="5">
    <location>
        <begin position="416"/>
        <end position="438"/>
    </location>
</feature>
<dbReference type="GO" id="GO:0042910">
    <property type="term" value="F:xenobiotic transmembrane transporter activity"/>
    <property type="evidence" value="ECO:0007669"/>
    <property type="project" value="InterPro"/>
</dbReference>
<comment type="caution">
    <text evidence="6">The sequence shown here is derived from an EMBL/GenBank/DDBJ whole genome shotgun (WGS) entry which is preliminary data.</text>
</comment>
<comment type="subcellular location">
    <subcellularLocation>
        <location evidence="1">Membrane</location>
        <topology evidence="1">Multi-pass membrane protein</topology>
    </subcellularLocation>
</comment>
<dbReference type="AlphaFoldDB" id="A0A9D1T434"/>
<evidence type="ECO:0000256" key="1">
    <source>
        <dbReference type="ARBA" id="ARBA00004141"/>
    </source>
</evidence>
<reference evidence="6" key="2">
    <citation type="journal article" date="2021" name="PeerJ">
        <title>Extensive microbial diversity within the chicken gut microbiome revealed by metagenomics and culture.</title>
        <authorList>
            <person name="Gilroy R."/>
            <person name="Ravi A."/>
            <person name="Getino M."/>
            <person name="Pursley I."/>
            <person name="Horton D.L."/>
            <person name="Alikhan N.F."/>
            <person name="Baker D."/>
            <person name="Gharbi K."/>
            <person name="Hall N."/>
            <person name="Watson M."/>
            <person name="Adriaenssens E.M."/>
            <person name="Foster-Nyarko E."/>
            <person name="Jarju S."/>
            <person name="Secka A."/>
            <person name="Antonio M."/>
            <person name="Oren A."/>
            <person name="Chaudhuri R.R."/>
            <person name="La Ragione R."/>
            <person name="Hildebrand F."/>
            <person name="Pallen M.J."/>
        </authorList>
    </citation>
    <scope>NUCLEOTIDE SEQUENCE</scope>
    <source>
        <strain evidence="6">35461</strain>
    </source>
</reference>
<feature type="transmembrane region" description="Helical" evidence="5">
    <location>
        <begin position="354"/>
        <end position="376"/>
    </location>
</feature>
<evidence type="ECO:0000313" key="6">
    <source>
        <dbReference type="EMBL" id="HIV09958.1"/>
    </source>
</evidence>
<evidence type="ECO:0000313" key="7">
    <source>
        <dbReference type="Proteomes" id="UP000886845"/>
    </source>
</evidence>
<feature type="transmembrane region" description="Helical" evidence="5">
    <location>
        <begin position="166"/>
        <end position="184"/>
    </location>
</feature>
<evidence type="ECO:0000256" key="5">
    <source>
        <dbReference type="SAM" id="Phobius"/>
    </source>
</evidence>
<dbReference type="Proteomes" id="UP000886845">
    <property type="component" value="Unassembled WGS sequence"/>
</dbReference>
<evidence type="ECO:0000256" key="3">
    <source>
        <dbReference type="ARBA" id="ARBA00022989"/>
    </source>
</evidence>
<proteinExistence type="predicted"/>
<feature type="transmembrane region" description="Helical" evidence="5">
    <location>
        <begin position="13"/>
        <end position="34"/>
    </location>
</feature>
<dbReference type="GO" id="GO:0015297">
    <property type="term" value="F:antiporter activity"/>
    <property type="evidence" value="ECO:0007669"/>
    <property type="project" value="InterPro"/>
</dbReference>
<dbReference type="InterPro" id="IPR002528">
    <property type="entry name" value="MATE_fam"/>
</dbReference>
<sequence length="452" mass="47103">MNRLLLEAPVGRLFARYLFPTVCATSVTAIYLFADTVMVGYRLGAEGVAALNLIVPLEFAFFAVGSLLGNGGGICFTRRLSVGDVRGARRCFTVAVCAGAIFAAVATALCLLFLRPLVAHVLGAGEGPFLDAAVSYGLPIAAGCPLFVATLLLAPFLRHDHAPRRAMAAVLAGGLTNIVLDWVFMYPMDLGLFGAGLATTCGAGVTTAVLLTHFRSPTRMTRWERPDWRLLPRVAWFGGGDFLQELTGSVSVMCFNRLALGALGEPGLAIYGVVANYLLTMTAVFNGVAQAAHPLTAANAAAGARRRVRKILRLALGTAAGFGLAGLAVAAGAPTLCLRAFLPEAEIVALPTQATAALATALLCLPFMGVAQIATLQLPAVGHPARGTVFACLRSGALLLPFGLALSALFGPWSIWWAFAAAEAAVVPPLLLALSHFLRRHAEDGGGRVQVG</sequence>
<dbReference type="PANTHER" id="PTHR43823">
    <property type="entry name" value="SPORULATION PROTEIN YKVU"/>
    <property type="match status" value="1"/>
</dbReference>
<dbReference type="Pfam" id="PF01554">
    <property type="entry name" value="MatE"/>
    <property type="match status" value="2"/>
</dbReference>
<keyword evidence="2 5" id="KW-0812">Transmembrane</keyword>
<gene>
    <name evidence="6" type="ORF">IAC79_07590</name>
</gene>
<dbReference type="EMBL" id="DVOR01000237">
    <property type="protein sequence ID" value="HIV09958.1"/>
    <property type="molecule type" value="Genomic_DNA"/>
</dbReference>
<organism evidence="6 7">
    <name type="scientific">Candidatus Spyradenecus faecavium</name>
    <dbReference type="NCBI Taxonomy" id="2840947"/>
    <lineage>
        <taxon>Bacteria</taxon>
        <taxon>Pseudomonadati</taxon>
        <taxon>Lentisphaerota</taxon>
        <taxon>Lentisphaeria</taxon>
        <taxon>Lentisphaerales</taxon>
        <taxon>Lentisphaeraceae</taxon>
        <taxon>Lentisphaeraceae incertae sedis</taxon>
        <taxon>Candidatus Spyradenecus</taxon>
    </lineage>
</organism>
<feature type="transmembrane region" description="Helical" evidence="5">
    <location>
        <begin position="134"/>
        <end position="154"/>
    </location>
</feature>